<keyword evidence="2" id="KW-1185">Reference proteome</keyword>
<name>W7X9X4_TETTS</name>
<proteinExistence type="predicted"/>
<dbReference type="GeneID" id="24437669"/>
<evidence type="ECO:0000313" key="1">
    <source>
        <dbReference type="EMBL" id="EWS76210.1"/>
    </source>
</evidence>
<accession>W7X9X4</accession>
<gene>
    <name evidence="1" type="ORF">TTHERM_000177941</name>
</gene>
<sequence>MKLFQKLNYLVICILNLRPYKNLQKKQKRKVIKANRTRTPNQYIFIIITTIKIEFNFYQSQFIQHYQKKIIQKQQLKKIHHVYFKSFSQYQVLKYQPGFFILVYIIDQFLFIIQFQYNYITMEKSTCISMYSLLNFKIKKDIKYIYLYSINKALFNVIYRKFYELDLTIKNLSINFQLISSKKLPSSRNAWKAKNQAQQVECHFFYLLTHKGSDCKFSNFQIYNLQFCLNI</sequence>
<dbReference type="RefSeq" id="XP_012651257.1">
    <property type="nucleotide sequence ID" value="XM_012795803.1"/>
</dbReference>
<reference evidence="2" key="1">
    <citation type="journal article" date="2006" name="PLoS Biol.">
        <title>Macronuclear genome sequence of the ciliate Tetrahymena thermophila, a model eukaryote.</title>
        <authorList>
            <person name="Eisen J.A."/>
            <person name="Coyne R.S."/>
            <person name="Wu M."/>
            <person name="Wu D."/>
            <person name="Thiagarajan M."/>
            <person name="Wortman J.R."/>
            <person name="Badger J.H."/>
            <person name="Ren Q."/>
            <person name="Amedeo P."/>
            <person name="Jones K.M."/>
            <person name="Tallon L.J."/>
            <person name="Delcher A.L."/>
            <person name="Salzberg S.L."/>
            <person name="Silva J.C."/>
            <person name="Haas B.J."/>
            <person name="Majoros W.H."/>
            <person name="Farzad M."/>
            <person name="Carlton J.M."/>
            <person name="Smith R.K. Jr."/>
            <person name="Garg J."/>
            <person name="Pearlman R.E."/>
            <person name="Karrer K.M."/>
            <person name="Sun L."/>
            <person name="Manning G."/>
            <person name="Elde N.C."/>
            <person name="Turkewitz A.P."/>
            <person name="Asai D.J."/>
            <person name="Wilkes D.E."/>
            <person name="Wang Y."/>
            <person name="Cai H."/>
            <person name="Collins K."/>
            <person name="Stewart B.A."/>
            <person name="Lee S.R."/>
            <person name="Wilamowska K."/>
            <person name="Weinberg Z."/>
            <person name="Ruzzo W.L."/>
            <person name="Wloga D."/>
            <person name="Gaertig J."/>
            <person name="Frankel J."/>
            <person name="Tsao C.-C."/>
            <person name="Gorovsky M.A."/>
            <person name="Keeling P.J."/>
            <person name="Waller R.F."/>
            <person name="Patron N.J."/>
            <person name="Cherry J.M."/>
            <person name="Stover N.A."/>
            <person name="Krieger C.J."/>
            <person name="del Toro C."/>
            <person name="Ryder H.F."/>
            <person name="Williamson S.C."/>
            <person name="Barbeau R.A."/>
            <person name="Hamilton E.P."/>
            <person name="Orias E."/>
        </authorList>
    </citation>
    <scope>NUCLEOTIDE SEQUENCE [LARGE SCALE GENOMIC DNA]</scope>
    <source>
        <strain evidence="2">SB210</strain>
    </source>
</reference>
<organism evidence="1 2">
    <name type="scientific">Tetrahymena thermophila (strain SB210)</name>
    <dbReference type="NCBI Taxonomy" id="312017"/>
    <lineage>
        <taxon>Eukaryota</taxon>
        <taxon>Sar</taxon>
        <taxon>Alveolata</taxon>
        <taxon>Ciliophora</taxon>
        <taxon>Intramacronucleata</taxon>
        <taxon>Oligohymenophorea</taxon>
        <taxon>Hymenostomatida</taxon>
        <taxon>Tetrahymenina</taxon>
        <taxon>Tetrahymenidae</taxon>
        <taxon>Tetrahymena</taxon>
    </lineage>
</organism>
<evidence type="ECO:0000313" key="2">
    <source>
        <dbReference type="Proteomes" id="UP000009168"/>
    </source>
</evidence>
<dbReference type="InParanoid" id="W7X9X4"/>
<dbReference type="EMBL" id="GG662840">
    <property type="protein sequence ID" value="EWS76210.1"/>
    <property type="molecule type" value="Genomic_DNA"/>
</dbReference>
<protein>
    <submittedName>
        <fullName evidence="1">Uncharacterized protein</fullName>
    </submittedName>
</protein>
<dbReference type="KEGG" id="tet:TTHERM_000177941"/>
<dbReference type="AlphaFoldDB" id="W7X9X4"/>
<dbReference type="Proteomes" id="UP000009168">
    <property type="component" value="Unassembled WGS sequence"/>
</dbReference>